<reference evidence="3" key="1">
    <citation type="submission" date="2017-03" db="EMBL/GenBank/DDBJ databases">
        <title>Phytopthora megakarya and P. palmivora, two closely related causual agents of cacao black pod achieved similar genome size and gene model numbers by different mechanisms.</title>
        <authorList>
            <person name="Ali S."/>
            <person name="Shao J."/>
            <person name="Larry D.J."/>
            <person name="Kronmiller B."/>
            <person name="Shen D."/>
            <person name="Strem M.D."/>
            <person name="Melnick R.L."/>
            <person name="Guiltinan M.J."/>
            <person name="Tyler B.M."/>
            <person name="Meinhardt L.W."/>
            <person name="Bailey B.A."/>
        </authorList>
    </citation>
    <scope>NUCLEOTIDE SEQUENCE [LARGE SCALE GENOMIC DNA]</scope>
    <source>
        <strain evidence="3">zdho120</strain>
    </source>
</reference>
<dbReference type="PANTHER" id="PTHR24559:SF444">
    <property type="entry name" value="REVERSE TRANSCRIPTASE DOMAIN-CONTAINING PROTEIN"/>
    <property type="match status" value="1"/>
</dbReference>
<dbReference type="EMBL" id="NBNE01012402">
    <property type="protein sequence ID" value="OWY95867.1"/>
    <property type="molecule type" value="Genomic_DNA"/>
</dbReference>
<organism evidence="2 3">
    <name type="scientific">Phytophthora megakarya</name>
    <dbReference type="NCBI Taxonomy" id="4795"/>
    <lineage>
        <taxon>Eukaryota</taxon>
        <taxon>Sar</taxon>
        <taxon>Stramenopiles</taxon>
        <taxon>Oomycota</taxon>
        <taxon>Peronosporomycetes</taxon>
        <taxon>Peronosporales</taxon>
        <taxon>Peronosporaceae</taxon>
        <taxon>Phytophthora</taxon>
    </lineage>
</organism>
<dbReference type="InterPro" id="IPR053134">
    <property type="entry name" value="RNA-dir_DNA_polymerase"/>
</dbReference>
<dbReference type="Proteomes" id="UP000198211">
    <property type="component" value="Unassembled WGS sequence"/>
</dbReference>
<keyword evidence="3" id="KW-1185">Reference proteome</keyword>
<dbReference type="AlphaFoldDB" id="A0A225US02"/>
<proteinExistence type="predicted"/>
<evidence type="ECO:0000313" key="3">
    <source>
        <dbReference type="Proteomes" id="UP000198211"/>
    </source>
</evidence>
<accession>A0A225US02</accession>
<gene>
    <name evidence="2" type="ORF">PHMEG_00034014</name>
</gene>
<dbReference type="OrthoDB" id="100255at2759"/>
<dbReference type="SUPFAM" id="SSF56672">
    <property type="entry name" value="DNA/RNA polymerases"/>
    <property type="match status" value="1"/>
</dbReference>
<dbReference type="Gene3D" id="3.10.10.10">
    <property type="entry name" value="HIV Type 1 Reverse Transcriptase, subunit A, domain 1"/>
    <property type="match status" value="1"/>
</dbReference>
<dbReference type="STRING" id="4795.A0A225US02"/>
<dbReference type="PANTHER" id="PTHR24559">
    <property type="entry name" value="TRANSPOSON TY3-I GAG-POL POLYPROTEIN"/>
    <property type="match status" value="1"/>
</dbReference>
<comment type="caution">
    <text evidence="2">The sequence shown here is derived from an EMBL/GenBank/DDBJ whole genome shotgun (WGS) entry which is preliminary data.</text>
</comment>
<sequence length="138" mass="15392">MRPGRTDLLEFSIDTGTSPPIKSQPYRVSNAEGDVMEAEINQYLGLNLIRPPTSPWSSLVLMIRKPDGGIRFCIDYQKLNAITVKDCYPMPLIDGILDVLGNSKLFSTMDIASGYWNVPMHPDSISKTAFTSKFGLYE</sequence>
<dbReference type="InterPro" id="IPR043502">
    <property type="entry name" value="DNA/RNA_pol_sf"/>
</dbReference>
<dbReference type="Pfam" id="PF00078">
    <property type="entry name" value="RVT_1"/>
    <property type="match status" value="1"/>
</dbReference>
<evidence type="ECO:0000313" key="2">
    <source>
        <dbReference type="EMBL" id="OWY95867.1"/>
    </source>
</evidence>
<feature type="domain" description="Reverse transcriptase" evidence="1">
    <location>
        <begin position="63"/>
        <end position="132"/>
    </location>
</feature>
<dbReference type="InterPro" id="IPR000477">
    <property type="entry name" value="RT_dom"/>
</dbReference>
<dbReference type="CDD" id="cd01647">
    <property type="entry name" value="RT_LTR"/>
    <property type="match status" value="1"/>
</dbReference>
<evidence type="ECO:0000259" key="1">
    <source>
        <dbReference type="Pfam" id="PF00078"/>
    </source>
</evidence>
<protein>
    <recommendedName>
        <fullName evidence="1">Reverse transcriptase domain-containing protein</fullName>
    </recommendedName>
</protein>
<name>A0A225US02_9STRA</name>